<proteinExistence type="predicted"/>
<feature type="domain" description="DUF5600" evidence="1">
    <location>
        <begin position="89"/>
        <end position="190"/>
    </location>
</feature>
<dbReference type="Gene3D" id="1.10.268.20">
    <property type="match status" value="1"/>
</dbReference>
<dbReference type="GO" id="GO:0005886">
    <property type="term" value="C:plasma membrane"/>
    <property type="evidence" value="ECO:0007669"/>
    <property type="project" value="TreeGrafter"/>
</dbReference>
<dbReference type="GO" id="GO:0006897">
    <property type="term" value="P:endocytosis"/>
    <property type="evidence" value="ECO:0007669"/>
    <property type="project" value="TreeGrafter"/>
</dbReference>
<name>A0A7S3F934_9VIRI</name>
<gene>
    <name evidence="2" type="ORF">PSIN1315_LOCUS4873</name>
</gene>
<dbReference type="Pfam" id="PF18150">
    <property type="entry name" value="DUF5600"/>
    <property type="match status" value="1"/>
</dbReference>
<dbReference type="PANTHER" id="PTHR11216">
    <property type="entry name" value="EH DOMAIN"/>
    <property type="match status" value="1"/>
</dbReference>
<evidence type="ECO:0000313" key="2">
    <source>
        <dbReference type="EMBL" id="CAE0134271.1"/>
    </source>
</evidence>
<reference evidence="2" key="1">
    <citation type="submission" date="2021-01" db="EMBL/GenBank/DDBJ databases">
        <authorList>
            <person name="Corre E."/>
            <person name="Pelletier E."/>
            <person name="Niang G."/>
            <person name="Scheremetjew M."/>
            <person name="Finn R."/>
            <person name="Kale V."/>
            <person name="Holt S."/>
            <person name="Cochrane G."/>
            <person name="Meng A."/>
            <person name="Brown T."/>
            <person name="Cohen L."/>
        </authorList>
    </citation>
    <scope>NUCLEOTIDE SEQUENCE</scope>
    <source>
        <strain evidence="2">RCC927</strain>
    </source>
</reference>
<dbReference type="InterPro" id="IPR040990">
    <property type="entry name" value="DUF5600"/>
</dbReference>
<dbReference type="AlphaFoldDB" id="A0A7S3F934"/>
<sequence length="202" mass="23387">MSLKGNDDKVRVVLNKADQVGEQQLMRVYGALMWSLGKCLGTPEVARVYIGSFSHDGSMQNNDNERLFKKEQADLLKDLMDIPRRSIDRKVNEFVKRVRAAKIHAHLVSHLKAEMPSMFGKEKKQQKMLDNLHEEFNAVQRATHLPVGDFPNMERFRDVLSTYDFSKFKKLDTKLMAKIDEVLTNDIPALLEEFRNPYTDNM</sequence>
<dbReference type="GO" id="GO:0016197">
    <property type="term" value="P:endosomal transport"/>
    <property type="evidence" value="ECO:0007669"/>
    <property type="project" value="TreeGrafter"/>
</dbReference>
<organism evidence="2">
    <name type="scientific">Prasinoderma singulare</name>
    <dbReference type="NCBI Taxonomy" id="676789"/>
    <lineage>
        <taxon>Eukaryota</taxon>
        <taxon>Viridiplantae</taxon>
        <taxon>Prasinodermophyta</taxon>
        <taxon>Prasinodermophyceae</taxon>
        <taxon>Prasinodermales</taxon>
        <taxon>Prasinodermaceae</taxon>
        <taxon>Prasinoderma</taxon>
    </lineage>
</organism>
<evidence type="ECO:0000259" key="1">
    <source>
        <dbReference type="Pfam" id="PF18150"/>
    </source>
</evidence>
<dbReference type="GO" id="GO:0005737">
    <property type="term" value="C:cytoplasm"/>
    <property type="evidence" value="ECO:0007669"/>
    <property type="project" value="TreeGrafter"/>
</dbReference>
<protein>
    <recommendedName>
        <fullName evidence="1">DUF5600 domain-containing protein</fullName>
    </recommendedName>
</protein>
<dbReference type="PANTHER" id="PTHR11216:SF31">
    <property type="entry name" value="AT21416P"/>
    <property type="match status" value="1"/>
</dbReference>
<dbReference type="EMBL" id="HBHY01007527">
    <property type="protein sequence ID" value="CAE0134271.1"/>
    <property type="molecule type" value="Transcribed_RNA"/>
</dbReference>
<accession>A0A7S3F934</accession>